<proteinExistence type="predicted"/>
<evidence type="ECO:0000259" key="1">
    <source>
        <dbReference type="PROSITE" id="PS50172"/>
    </source>
</evidence>
<dbReference type="GO" id="GO:0000077">
    <property type="term" value="P:DNA damage checkpoint signaling"/>
    <property type="evidence" value="ECO:0007669"/>
    <property type="project" value="TreeGrafter"/>
</dbReference>
<dbReference type="SMART" id="SM00292">
    <property type="entry name" value="BRCT"/>
    <property type="match status" value="2"/>
</dbReference>
<evidence type="ECO:0000313" key="2">
    <source>
        <dbReference type="EMBL" id="KAK7271509.1"/>
    </source>
</evidence>
<sequence>MFNLNDEYLRALERCSFALRTELTEPSSMATQSLRSPYFSEDVAWLPCWFQNLRTNGFNELAKESQAPYNQEAKDLASSEENTDDCKDFHTISREEGRYKSCHLFLSGDNSSPISVASSPENVFHFSLRLSSDVDSLFCLNQDLSESHDVVAPSKALSLKPVQPSIEFREDTNSMMDHLVCEPDVSAAFIPETMQKDASEPLVDAIDSVGQQKERSKIKCFESMDITNAVELSIVASEALVIHDLAKMDFVSETICTEALLEIALHVKQARLEGLQDGFHSSGEESDCSDSLSDLNDFIMEDAFEDIGLPIGVPFEDNLCNSATIQVKGVPHAENGSQHNKKHSDNELISQFVNMNDKSKQKQLEFNMEMEMQQNTDLPLHSLYYEMEMQSDDPCLGAHTPKNVENHFPISDQFIENSANILAPNQTVGLAMVDSIPIKPLKSVDPSLVENSGNSKNENRATFLAPERFRSRWLGGWTSKELDSSSLNRNNTERIPKFPVRETSFLTESVDVVPDESSCVLKHDPKCAIGSRLSMPSEDSQNKLDEGKLQSQDVVRCSSLSLTDPLCSVVPCSISSETHIDKENDARDFVPSISEFEVDNFERISDKNVTLGCRDVKIMSVLDGKDIPFTTTKMGEQMTEKLTRAEHASLKTYSMIQPNQDLNLNCDLTAFLTNQSESDATSLGTRISESLSATEHADVNKNEENNQYLVDHKSIIEITNDKSGDELELKAADASGILAEPTKGRRPPFILNRRTGRWRLLGPKIVVEGIGLEKNTERRVTAVQHQQNNNHSELPIECNKPHGGHVRVKKQVHFSEKVEEIHPKRKLSKLESSYKRCSSVRAKRQRVSKSLTTLGPHLKHSLTNNCRSFVNEFIFHGIEFLLTGLSSQRERDLEALIRNSGGVVIYDIPSPQNSRSKRSSALPHLKLPIILCTRKLQTTKFLYGCAVGASILKLDWLTDCLASGTILQPAKYMILPNRNDMKWTRIGAAVQRHQKHVFQRVGIVLHGKHSFCTKLASIIKHGGGQVFKTLQWLVRSTDEERTLVGVIVVEDKTTISRHLKQCAKERNIPMVPYNWIIQSLYSGKLFPFTEEKNKLSLPFVKVSEAPSSSDMSEEI</sequence>
<feature type="domain" description="BRCT" evidence="1">
    <location>
        <begin position="870"/>
        <end position="974"/>
    </location>
</feature>
<protein>
    <recommendedName>
        <fullName evidence="1">BRCT domain-containing protein</fullName>
    </recommendedName>
</protein>
<dbReference type="PANTHER" id="PTHR15321:SF3">
    <property type="entry name" value="TP53-BINDING PROTEIN 1"/>
    <property type="match status" value="1"/>
</dbReference>
<dbReference type="Pfam" id="PF18428">
    <property type="entry name" value="BRCT_3"/>
    <property type="match status" value="1"/>
</dbReference>
<feature type="domain" description="BRCT" evidence="1">
    <location>
        <begin position="993"/>
        <end position="1087"/>
    </location>
</feature>
<dbReference type="InterPro" id="IPR047252">
    <property type="entry name" value="TP53BP1-like"/>
</dbReference>
<dbReference type="AlphaFoldDB" id="A0AAN9IB04"/>
<dbReference type="GO" id="GO:0042393">
    <property type="term" value="F:histone binding"/>
    <property type="evidence" value="ECO:0007669"/>
    <property type="project" value="TreeGrafter"/>
</dbReference>
<dbReference type="GO" id="GO:0005634">
    <property type="term" value="C:nucleus"/>
    <property type="evidence" value="ECO:0007669"/>
    <property type="project" value="TreeGrafter"/>
</dbReference>
<evidence type="ECO:0000313" key="3">
    <source>
        <dbReference type="Proteomes" id="UP001359559"/>
    </source>
</evidence>
<dbReference type="InterPro" id="IPR036420">
    <property type="entry name" value="BRCT_dom_sf"/>
</dbReference>
<dbReference type="Proteomes" id="UP001359559">
    <property type="component" value="Unassembled WGS sequence"/>
</dbReference>
<dbReference type="CDD" id="cd17724">
    <property type="entry name" value="BRCT_p53bp1_rpt2"/>
    <property type="match status" value="1"/>
</dbReference>
<dbReference type="EMBL" id="JAYKXN010000007">
    <property type="protein sequence ID" value="KAK7271509.1"/>
    <property type="molecule type" value="Genomic_DNA"/>
</dbReference>
<dbReference type="PANTHER" id="PTHR15321">
    <property type="entry name" value="TUMOR SUPPRESSOR P53-BINDING PROTEIN 1"/>
    <property type="match status" value="1"/>
</dbReference>
<dbReference type="PROSITE" id="PS50172">
    <property type="entry name" value="BRCT"/>
    <property type="match status" value="2"/>
</dbReference>
<name>A0AAN9IB04_CLITE</name>
<dbReference type="SUPFAM" id="SSF52113">
    <property type="entry name" value="BRCT domain"/>
    <property type="match status" value="2"/>
</dbReference>
<accession>A0AAN9IB04</accession>
<dbReference type="InterPro" id="IPR047250">
    <property type="entry name" value="BRCT_p53bp1-like_rpt2"/>
</dbReference>
<dbReference type="GO" id="GO:0045944">
    <property type="term" value="P:positive regulation of transcription by RNA polymerase II"/>
    <property type="evidence" value="ECO:0007669"/>
    <property type="project" value="TreeGrafter"/>
</dbReference>
<organism evidence="2 3">
    <name type="scientific">Clitoria ternatea</name>
    <name type="common">Butterfly pea</name>
    <dbReference type="NCBI Taxonomy" id="43366"/>
    <lineage>
        <taxon>Eukaryota</taxon>
        <taxon>Viridiplantae</taxon>
        <taxon>Streptophyta</taxon>
        <taxon>Embryophyta</taxon>
        <taxon>Tracheophyta</taxon>
        <taxon>Spermatophyta</taxon>
        <taxon>Magnoliopsida</taxon>
        <taxon>eudicotyledons</taxon>
        <taxon>Gunneridae</taxon>
        <taxon>Pentapetalae</taxon>
        <taxon>rosids</taxon>
        <taxon>fabids</taxon>
        <taxon>Fabales</taxon>
        <taxon>Fabaceae</taxon>
        <taxon>Papilionoideae</taxon>
        <taxon>50 kb inversion clade</taxon>
        <taxon>NPAAA clade</taxon>
        <taxon>indigoferoid/millettioid clade</taxon>
        <taxon>Phaseoleae</taxon>
        <taxon>Clitoria</taxon>
    </lineage>
</organism>
<gene>
    <name evidence="2" type="ORF">RJT34_27471</name>
</gene>
<keyword evidence="3" id="KW-1185">Reference proteome</keyword>
<dbReference type="Gene3D" id="3.40.50.10190">
    <property type="entry name" value="BRCT domain"/>
    <property type="match status" value="2"/>
</dbReference>
<dbReference type="InterPro" id="IPR001357">
    <property type="entry name" value="BRCT_dom"/>
</dbReference>
<reference evidence="2 3" key="1">
    <citation type="submission" date="2024-01" db="EMBL/GenBank/DDBJ databases">
        <title>The genomes of 5 underutilized Papilionoideae crops provide insights into root nodulation and disease resistance.</title>
        <authorList>
            <person name="Yuan L."/>
        </authorList>
    </citation>
    <scope>NUCLEOTIDE SEQUENCE [LARGE SCALE GENOMIC DNA]</scope>
    <source>
        <strain evidence="2">LY-2023</strain>
        <tissue evidence="2">Leaf</tissue>
    </source>
</reference>
<comment type="caution">
    <text evidence="2">The sequence shown here is derived from an EMBL/GenBank/DDBJ whole genome shotgun (WGS) entry which is preliminary data.</text>
</comment>